<dbReference type="OrthoDB" id="5818635at2759"/>
<sequence length="229" mass="26638">MILAVPQTTSTAWEYEDFVLDGYKQRLIKPVKNLLSADSVFNSTLRNVLIETNDTVDGFTNTEQLLSERTRCDREALCYHFQFTWLLSIFAKPERNAYLTSTVIDLNVVGRKNSRISIDDFKPTRLNYASFDFSTQMTKWLNDKTGEAIIRLRCSKRCPESMRPILIINAKMLQNLREKRGTRRDEDCSHRQCCLKSRYFQFRNSGYEHIAAPDGLLNNTTMAYNDSFL</sequence>
<dbReference type="STRING" id="42156.A0A3P6SQS6"/>
<protein>
    <recommendedName>
        <fullName evidence="3">TGF-beta family profile domain-containing protein</fullName>
    </recommendedName>
</protein>
<organism evidence="1 2">
    <name type="scientific">Litomosoides sigmodontis</name>
    <name type="common">Filarial nematode worm</name>
    <dbReference type="NCBI Taxonomy" id="42156"/>
    <lineage>
        <taxon>Eukaryota</taxon>
        <taxon>Metazoa</taxon>
        <taxon>Ecdysozoa</taxon>
        <taxon>Nematoda</taxon>
        <taxon>Chromadorea</taxon>
        <taxon>Rhabditida</taxon>
        <taxon>Spirurina</taxon>
        <taxon>Spiruromorpha</taxon>
        <taxon>Filarioidea</taxon>
        <taxon>Onchocercidae</taxon>
        <taxon>Litomosoides</taxon>
    </lineage>
</organism>
<name>A0A3P6SQS6_LITSI</name>
<gene>
    <name evidence="1" type="ORF">NLS_LOCUS2609</name>
</gene>
<dbReference type="Proteomes" id="UP000277928">
    <property type="component" value="Unassembled WGS sequence"/>
</dbReference>
<dbReference type="AlphaFoldDB" id="A0A3P6SQS6"/>
<keyword evidence="2" id="KW-1185">Reference proteome</keyword>
<evidence type="ECO:0000313" key="2">
    <source>
        <dbReference type="Proteomes" id="UP000277928"/>
    </source>
</evidence>
<proteinExistence type="predicted"/>
<evidence type="ECO:0008006" key="3">
    <source>
        <dbReference type="Google" id="ProtNLM"/>
    </source>
</evidence>
<dbReference type="EMBL" id="UYRX01000122">
    <property type="protein sequence ID" value="VDK74757.1"/>
    <property type="molecule type" value="Genomic_DNA"/>
</dbReference>
<accession>A0A3P6SQS6</accession>
<reference evidence="1 2" key="1">
    <citation type="submission" date="2018-08" db="EMBL/GenBank/DDBJ databases">
        <authorList>
            <person name="Laetsch R D."/>
            <person name="Stevens L."/>
            <person name="Kumar S."/>
            <person name="Blaxter L. M."/>
        </authorList>
    </citation>
    <scope>NUCLEOTIDE SEQUENCE [LARGE SCALE GENOMIC DNA]</scope>
</reference>
<evidence type="ECO:0000313" key="1">
    <source>
        <dbReference type="EMBL" id="VDK74757.1"/>
    </source>
</evidence>